<dbReference type="GO" id="GO:0009570">
    <property type="term" value="C:chloroplast stroma"/>
    <property type="evidence" value="ECO:0007669"/>
    <property type="project" value="TreeGrafter"/>
</dbReference>
<comment type="similarity">
    <text evidence="1">Belongs to the class-II aminoacyl-tRNA synthetase family.</text>
</comment>
<dbReference type="NCBIfam" id="TIGR00388">
    <property type="entry name" value="glyQ"/>
    <property type="match status" value="1"/>
</dbReference>
<evidence type="ECO:0000256" key="5">
    <source>
        <dbReference type="ARBA" id="ARBA00022840"/>
    </source>
</evidence>
<keyword evidence="4" id="KW-0547">Nucleotide-binding</keyword>
<evidence type="ECO:0000256" key="7">
    <source>
        <dbReference type="ARBA" id="ARBA00023146"/>
    </source>
</evidence>
<dbReference type="OMA" id="LPIPKRM"/>
<gene>
    <name evidence="9" type="ORF">CCACVL1_30991</name>
</gene>
<dbReference type="PRINTS" id="PR01044">
    <property type="entry name" value="TRNASYNTHGA"/>
</dbReference>
<accession>A0A1R3FUC5</accession>
<dbReference type="NCBIfam" id="TIGR00211">
    <property type="entry name" value="glyS"/>
    <property type="match status" value="1"/>
</dbReference>
<evidence type="ECO:0000313" key="10">
    <source>
        <dbReference type="Proteomes" id="UP000188268"/>
    </source>
</evidence>
<dbReference type="GO" id="GO:0045995">
    <property type="term" value="P:regulation of embryonic development"/>
    <property type="evidence" value="ECO:0007669"/>
    <property type="project" value="EnsemblPlants"/>
</dbReference>
<dbReference type="Gramene" id="OMO49448">
    <property type="protein sequence ID" value="OMO49448"/>
    <property type="gene ID" value="CCACVL1_30991"/>
</dbReference>
<evidence type="ECO:0000256" key="3">
    <source>
        <dbReference type="ARBA" id="ARBA00022598"/>
    </source>
</evidence>
<dbReference type="PROSITE" id="PS50861">
    <property type="entry name" value="AA_TRNA_LIGASE_II_GLYAB"/>
    <property type="match status" value="2"/>
</dbReference>
<dbReference type="InterPro" id="IPR015944">
    <property type="entry name" value="Gly-tRNA-synth_bsu"/>
</dbReference>
<keyword evidence="3 9" id="KW-0436">Ligase</keyword>
<dbReference type="HAMAP" id="MF_00254">
    <property type="entry name" value="Gly_tRNA_synth_alpha"/>
    <property type="match status" value="1"/>
</dbReference>
<organism evidence="9 10">
    <name type="scientific">Corchorus capsularis</name>
    <name type="common">Jute</name>
    <dbReference type="NCBI Taxonomy" id="210143"/>
    <lineage>
        <taxon>Eukaryota</taxon>
        <taxon>Viridiplantae</taxon>
        <taxon>Streptophyta</taxon>
        <taxon>Embryophyta</taxon>
        <taxon>Tracheophyta</taxon>
        <taxon>Spermatophyta</taxon>
        <taxon>Magnoliopsida</taxon>
        <taxon>eudicotyledons</taxon>
        <taxon>Gunneridae</taxon>
        <taxon>Pentapetalae</taxon>
        <taxon>rosids</taxon>
        <taxon>malvids</taxon>
        <taxon>Malvales</taxon>
        <taxon>Malvaceae</taxon>
        <taxon>Grewioideae</taxon>
        <taxon>Apeibeae</taxon>
        <taxon>Corchorus</taxon>
    </lineage>
</organism>
<dbReference type="NCBIfam" id="NF006827">
    <property type="entry name" value="PRK09348.1"/>
    <property type="match status" value="1"/>
</dbReference>
<dbReference type="PANTHER" id="PTHR30075">
    <property type="entry name" value="GLYCYL-TRNA SYNTHETASE"/>
    <property type="match status" value="1"/>
</dbReference>
<dbReference type="Gene3D" id="3.30.930.10">
    <property type="entry name" value="Bira Bifunctional Protein, Domain 2"/>
    <property type="match status" value="1"/>
</dbReference>
<keyword evidence="7" id="KW-0030">Aminoacyl-tRNA synthetase</keyword>
<dbReference type="InterPro" id="IPR045864">
    <property type="entry name" value="aa-tRNA-synth_II/BPL/LPL"/>
</dbReference>
<evidence type="ECO:0000313" key="9">
    <source>
        <dbReference type="EMBL" id="OMO49448.1"/>
    </source>
</evidence>
<dbReference type="AlphaFoldDB" id="A0A1R3FUC5"/>
<comment type="catalytic activity">
    <reaction evidence="8">
        <text>tRNA(Gly) + glycine + ATP = glycyl-tRNA(Gly) + AMP + diphosphate</text>
        <dbReference type="Rhea" id="RHEA:16013"/>
        <dbReference type="Rhea" id="RHEA-COMP:9664"/>
        <dbReference type="Rhea" id="RHEA-COMP:9683"/>
        <dbReference type="ChEBI" id="CHEBI:30616"/>
        <dbReference type="ChEBI" id="CHEBI:33019"/>
        <dbReference type="ChEBI" id="CHEBI:57305"/>
        <dbReference type="ChEBI" id="CHEBI:78442"/>
        <dbReference type="ChEBI" id="CHEBI:78522"/>
        <dbReference type="ChEBI" id="CHEBI:456215"/>
        <dbReference type="EC" id="6.1.1.14"/>
    </reaction>
</comment>
<dbReference type="SUPFAM" id="SSF109604">
    <property type="entry name" value="HD-domain/PDEase-like"/>
    <property type="match status" value="1"/>
</dbReference>
<dbReference type="OrthoDB" id="1545at2759"/>
<protein>
    <recommendedName>
        <fullName evidence="2">glycine--tRNA ligase</fullName>
        <ecNumber evidence="2">6.1.1.14</ecNumber>
    </recommendedName>
</protein>
<evidence type="ECO:0000256" key="8">
    <source>
        <dbReference type="ARBA" id="ARBA00047937"/>
    </source>
</evidence>
<dbReference type="GO" id="GO:0005524">
    <property type="term" value="F:ATP binding"/>
    <property type="evidence" value="ECO:0007669"/>
    <property type="project" value="UniProtKB-KW"/>
</dbReference>
<comment type="caution">
    <text evidence="9">The sequence shown here is derived from an EMBL/GenBank/DDBJ whole genome shotgun (WGS) entry which is preliminary data.</text>
</comment>
<dbReference type="GO" id="GO:0004820">
    <property type="term" value="F:glycine-tRNA ligase activity"/>
    <property type="evidence" value="ECO:0007669"/>
    <property type="project" value="UniProtKB-EC"/>
</dbReference>
<name>A0A1R3FUC5_COCAP</name>
<dbReference type="InterPro" id="IPR002310">
    <property type="entry name" value="Gly-tRNA_ligase_asu"/>
</dbReference>
<keyword evidence="6" id="KW-0648">Protein biosynthesis</keyword>
<keyword evidence="10" id="KW-1185">Reference proteome</keyword>
<dbReference type="GO" id="GO:0009793">
    <property type="term" value="P:embryo development ending in seed dormancy"/>
    <property type="evidence" value="ECO:0007669"/>
    <property type="project" value="EnsemblPlants"/>
</dbReference>
<evidence type="ECO:0000256" key="6">
    <source>
        <dbReference type="ARBA" id="ARBA00022917"/>
    </source>
</evidence>
<dbReference type="EMBL" id="AWWV01016477">
    <property type="protein sequence ID" value="OMO49448.1"/>
    <property type="molecule type" value="Genomic_DNA"/>
</dbReference>
<reference evidence="9 10" key="1">
    <citation type="submission" date="2013-09" db="EMBL/GenBank/DDBJ databases">
        <title>Corchorus capsularis genome sequencing.</title>
        <authorList>
            <person name="Alam M."/>
            <person name="Haque M.S."/>
            <person name="Islam M.S."/>
            <person name="Emdad E.M."/>
            <person name="Islam M.M."/>
            <person name="Ahmed B."/>
            <person name="Halim A."/>
            <person name="Hossen Q.M.M."/>
            <person name="Hossain M.Z."/>
            <person name="Ahmed R."/>
            <person name="Khan M.M."/>
            <person name="Islam R."/>
            <person name="Rashid M.M."/>
            <person name="Khan S.A."/>
            <person name="Rahman M.S."/>
            <person name="Alam M."/>
        </authorList>
    </citation>
    <scope>NUCLEOTIDE SEQUENCE [LARGE SCALE GENOMIC DNA]</scope>
    <source>
        <strain evidence="10">cv. CVL-1</strain>
        <tissue evidence="9">Whole seedling</tissue>
    </source>
</reference>
<dbReference type="Pfam" id="PF02091">
    <property type="entry name" value="tRNA-synt_2e"/>
    <property type="match status" value="1"/>
</dbReference>
<dbReference type="SUPFAM" id="SSF55681">
    <property type="entry name" value="Class II aaRS and biotin synthetases"/>
    <property type="match status" value="1"/>
</dbReference>
<dbReference type="FunFam" id="1.20.58.180:FF:000002">
    <property type="entry name" value="Glycine--tRNA ligase, chloroplastic/mitochondrial 2"/>
    <property type="match status" value="1"/>
</dbReference>
<dbReference type="STRING" id="210143.A0A1R3FUC5"/>
<dbReference type="Proteomes" id="UP000188268">
    <property type="component" value="Unassembled WGS sequence"/>
</dbReference>
<dbReference type="GO" id="GO:0005739">
    <property type="term" value="C:mitochondrion"/>
    <property type="evidence" value="ECO:0007669"/>
    <property type="project" value="EnsemblPlants"/>
</dbReference>
<dbReference type="FunFam" id="3.30.930.10:FF:000006">
    <property type="entry name" value="Glycine--tRNA ligase alpha subunit"/>
    <property type="match status" value="1"/>
</dbReference>
<dbReference type="GO" id="GO:0006426">
    <property type="term" value="P:glycyl-tRNA aminoacylation"/>
    <property type="evidence" value="ECO:0007669"/>
    <property type="project" value="InterPro"/>
</dbReference>
<dbReference type="CDD" id="cd00733">
    <property type="entry name" value="GlyRS_alpha_core"/>
    <property type="match status" value="1"/>
</dbReference>
<dbReference type="HAMAP" id="MF_00255">
    <property type="entry name" value="Gly_tRNA_synth_beta"/>
    <property type="match status" value="1"/>
</dbReference>
<dbReference type="InterPro" id="IPR006194">
    <property type="entry name" value="Gly-tRNA-synth_heterodimer"/>
</dbReference>
<dbReference type="Gene3D" id="1.20.58.180">
    <property type="entry name" value="Class II aaRS and biotin synthetases, domain 2"/>
    <property type="match status" value="1"/>
</dbReference>
<evidence type="ECO:0000256" key="2">
    <source>
        <dbReference type="ARBA" id="ARBA00012829"/>
    </source>
</evidence>
<dbReference type="PANTHER" id="PTHR30075:SF2">
    <property type="entry name" value="GLYCINE--TRNA LIGASE, CHLOROPLASTIC_MITOCHONDRIAL 2"/>
    <property type="match status" value="1"/>
</dbReference>
<keyword evidence="5" id="KW-0067">ATP-binding</keyword>
<evidence type="ECO:0000256" key="1">
    <source>
        <dbReference type="ARBA" id="ARBA00008226"/>
    </source>
</evidence>
<proteinExistence type="inferred from homology"/>
<sequence>MAILAFPLLISFLKPHASHLSLLRLSRPKAFLLRSPPPLSRRYLTTASAVNTSSIQQHSSTNLVDEEPKKASVLTFQQAIQRLQEYWASVGCAVMQCSNTEVGAGTMNPLTYLRVLGPEPWNVAYVEPSIRPDDSRYGENPNRLQRHTQFQVILKPDPGNSQDLFIRSLSALGIDVSEHDIRFVEDNWESPVLGAWGLGWEIWMDGMEITQFTYFQQAGSLPLSPISVEITYGLERILMLLQGVDHFKKIQYADGITYGELFLENEKEMSAYYLEQASVNHIQKHFDFFEEEARSLLASGLAIPAYDQLLKTSHAFNILDSRGFVGVTERARYFGRMRSLARQCAQLWLKTRESLGYPLGVVSESVDHVCPKEVLEAAAKKVHHDPRLFVLEIGTEEMPPQDVVNASQQLKDLMSQLLEKQRLNHGGIQAFATPRRLVISVESLCPRQAENEVEVRGPPASKAFDQQGNPTKAAEGFCRRYAVPLDSLFRKVDGKTEYVYACVRESARVSLEVLSEELPAVLAKISFPKSMRWNSQVMFSRPVRWIMALHGEAVVPFTFAGIFSGNLSCGLRNTKTATVMVESAESYSSIMKNAGIDIQIEDRRKIILERSSLLAKSVNGNIVFQESLLSEVVNLVEAPVPVLGKFNESFLELPDDLLTMVMQKHQKYFAITDDNGKLLPYFIAVANGAINESVVRKGNEAVLRARYEDAKFFYEMDTHKRFADFRQQLKGILFHEKLGTMLDKTMRLEIMAHKLSMDLGVSDDMLQVIKEAASLAMSDLATAVVTEFTSLSGIMARHYALRDGYSEQTAEALLDITLPRFSGDLLPKSDVGIILAMADRLDSLVGLFAAGCQPSSTNDPFGLRRISYGLVQILLEKNRNMDLKHALELAADVQPIKVDATTIEDVHQFVTRRLEQYLVDKGISPEVVRSTLAERSNLPCLAAKTAQKMEALSKGNLFPKVVEAYSRPTRIVRGKDVDSDMEVDDAAFETNEEKALWGTFLSVKNKVHPGIEIDDFIEISADLVQPLEDFFNNVFVMVVCNLFISLNH</sequence>
<dbReference type="EC" id="6.1.1.14" evidence="2"/>
<dbReference type="Pfam" id="PF02092">
    <property type="entry name" value="tRNA_synt_2f"/>
    <property type="match status" value="1"/>
</dbReference>
<evidence type="ECO:0000256" key="4">
    <source>
        <dbReference type="ARBA" id="ARBA00022741"/>
    </source>
</evidence>